<dbReference type="GO" id="GO:0016020">
    <property type="term" value="C:membrane"/>
    <property type="evidence" value="ECO:0007669"/>
    <property type="project" value="InterPro"/>
</dbReference>
<dbReference type="EMBL" id="FJ483970">
    <property type="protein sequence ID" value="AEV80739.1"/>
    <property type="molecule type" value="Genomic_DNA"/>
</dbReference>
<evidence type="ECO:0000256" key="10">
    <source>
        <dbReference type="SAM" id="MobiDB-lite"/>
    </source>
</evidence>
<evidence type="ECO:0000256" key="1">
    <source>
        <dbReference type="ARBA" id="ARBA00004598"/>
    </source>
</evidence>
<dbReference type="GeneID" id="11464107"/>
<keyword evidence="4 11" id="KW-1133">Transmembrane helix</keyword>
<dbReference type="Gene3D" id="1.20.1070.10">
    <property type="entry name" value="Rhodopsin 7-helix transmembrane proteins"/>
    <property type="match status" value="1"/>
</dbReference>
<keyword evidence="14" id="KW-1185">Reference proteome</keyword>
<accession>G8XUA8</accession>
<keyword evidence="2" id="KW-1032">Host cell membrane</keyword>
<dbReference type="SUPFAM" id="SSF81321">
    <property type="entry name" value="Family A G protein-coupled receptor-like"/>
    <property type="match status" value="1"/>
</dbReference>
<feature type="region of interest" description="Disordered" evidence="10">
    <location>
        <begin position="337"/>
        <end position="439"/>
    </location>
</feature>
<organism evidence="13 14">
    <name type="scientific">Aotine betaherpesvirus 1</name>
    <dbReference type="NCBI Taxonomy" id="50290"/>
    <lineage>
        <taxon>Viruses</taxon>
        <taxon>Duplodnaviria</taxon>
        <taxon>Heunggongvirae</taxon>
        <taxon>Peploviricota</taxon>
        <taxon>Herviviricetes</taxon>
        <taxon>Herpesvirales</taxon>
        <taxon>Orthoherpesviridae</taxon>
        <taxon>Betaherpesvirinae</taxon>
        <taxon>Cytomegalovirus</taxon>
        <taxon>Cytomegalovirus aotinebeta1</taxon>
    </lineage>
</organism>
<dbReference type="InterPro" id="IPR017452">
    <property type="entry name" value="GPCR_Rhodpsn_7TM"/>
</dbReference>
<protein>
    <submittedName>
        <fullName evidence="13">Envelope glycoprotein UL33</fullName>
    </submittedName>
</protein>
<feature type="compositionally biased region" description="Polar residues" evidence="10">
    <location>
        <begin position="365"/>
        <end position="379"/>
    </location>
</feature>
<keyword evidence="5 9" id="KW-0297">G-protein coupled receptor</keyword>
<evidence type="ECO:0000256" key="9">
    <source>
        <dbReference type="RuleBase" id="RU000688"/>
    </source>
</evidence>
<dbReference type="KEGG" id="vg:11464107"/>
<keyword evidence="7 9" id="KW-0675">Receptor</keyword>
<evidence type="ECO:0000256" key="6">
    <source>
        <dbReference type="ARBA" id="ARBA00023136"/>
    </source>
</evidence>
<dbReference type="GO" id="GO:0006955">
    <property type="term" value="P:immune response"/>
    <property type="evidence" value="ECO:0007669"/>
    <property type="project" value="TreeGrafter"/>
</dbReference>
<dbReference type="PRINTS" id="PR00237">
    <property type="entry name" value="GPCRRHODOPSN"/>
</dbReference>
<dbReference type="OrthoDB" id="15216at10239"/>
<dbReference type="GO" id="GO:0019722">
    <property type="term" value="P:calcium-mediated signaling"/>
    <property type="evidence" value="ECO:0007669"/>
    <property type="project" value="TreeGrafter"/>
</dbReference>
<feature type="transmembrane region" description="Helical" evidence="11">
    <location>
        <begin position="207"/>
        <end position="227"/>
    </location>
</feature>
<keyword evidence="13" id="KW-0261">Viral envelope protein</keyword>
<dbReference type="GO" id="GO:0016493">
    <property type="term" value="F:C-C chemokine receptor activity"/>
    <property type="evidence" value="ECO:0007669"/>
    <property type="project" value="TreeGrafter"/>
</dbReference>
<dbReference type="PANTHER" id="PTHR10489:SF735">
    <property type="entry name" value="C-C CHEMOKINE RECEPTOR TYPE 10"/>
    <property type="match status" value="1"/>
</dbReference>
<dbReference type="PANTHER" id="PTHR10489">
    <property type="entry name" value="CELL ADHESION MOLECULE"/>
    <property type="match status" value="1"/>
</dbReference>
<feature type="compositionally biased region" description="Low complexity" evidence="10">
    <location>
        <begin position="348"/>
        <end position="359"/>
    </location>
</feature>
<feature type="domain" description="G-protein coupled receptors family 1 profile" evidence="12">
    <location>
        <begin position="52"/>
        <end position="307"/>
    </location>
</feature>
<dbReference type="GO" id="GO:0007204">
    <property type="term" value="P:positive regulation of cytosolic calcium ion concentration"/>
    <property type="evidence" value="ECO:0007669"/>
    <property type="project" value="TreeGrafter"/>
</dbReference>
<dbReference type="PROSITE" id="PS50262">
    <property type="entry name" value="G_PROTEIN_RECEP_F1_2"/>
    <property type="match status" value="1"/>
</dbReference>
<dbReference type="RefSeq" id="YP_004940059.1">
    <property type="nucleotide sequence ID" value="NC_016447.1"/>
</dbReference>
<dbReference type="GO" id="GO:0020002">
    <property type="term" value="C:host cell plasma membrane"/>
    <property type="evidence" value="ECO:0007669"/>
    <property type="project" value="UniProtKB-SubCell"/>
</dbReference>
<dbReference type="InterPro" id="IPR000276">
    <property type="entry name" value="GPCR_Rhodpsn"/>
</dbReference>
<sequence>MEVVLEIINNTAVYQQSYLHINDSCNATTSLMTARSIEGLVNTVIILVGAPLNCIVLLTQMLSNRVYGYSTPALYMTNLSSANLVTLMVLPFIVLGNRGYMTGSIVTCKFFALAYYSSCTVGFATVALIAADRYRVLHRKTHARSSYTRTYVILGSTWIISLMCATPVALYTTLIIHDNRFGIGQFTCVVFFQYGQIRTVLAGLKSMIILLWGITPVTMMTWFYAFFYKTLKKVSNQKRHRTITFISLLLLSCLIIQTPYVMIMLFDITALMTWPTEDCQLLNRRKAINTLTKLVPNFHCLINPILYAFLGNNFLEKLKQCFRGQLFDRRAFLRSRQNSMAKQQNNTSSRRPSVSPLVSDPAVSTLRSPNREGNTSPTGTFPKKTAPQSPDEESVRTLPRSNPSKTPSVSWVPPIPPPKPSQKLPRQALAPQGLPGRPQ</sequence>
<dbReference type="InterPro" id="IPR050119">
    <property type="entry name" value="CCR1-9-like"/>
</dbReference>
<keyword evidence="2" id="KW-1043">Host membrane</keyword>
<feature type="transmembrane region" description="Helical" evidence="11">
    <location>
        <begin position="151"/>
        <end position="176"/>
    </location>
</feature>
<keyword evidence="3 9" id="KW-0812">Transmembrane</keyword>
<feature type="compositionally biased region" description="Polar residues" evidence="10">
    <location>
        <begin position="337"/>
        <end position="347"/>
    </location>
</feature>
<comment type="similarity">
    <text evidence="9">Belongs to the G-protein coupled receptor 1 family.</text>
</comment>
<keyword evidence="6 11" id="KW-0472">Membrane</keyword>
<gene>
    <name evidence="13" type="primary">UL33</name>
</gene>
<comment type="subcellular location">
    <subcellularLocation>
        <location evidence="1">Host cell membrane</location>
        <topology evidence="1">Multi-pass membrane protein</topology>
    </subcellularLocation>
</comment>
<dbReference type="GO" id="GO:0019031">
    <property type="term" value="C:viral envelope"/>
    <property type="evidence" value="ECO:0007669"/>
    <property type="project" value="UniProtKB-KW"/>
</dbReference>
<reference evidence="13" key="1">
    <citation type="submission" date="2011-12" db="EMBL/GenBank/DDBJ databases">
        <title>Comparative genomics of primate cytomegaloviruses.</title>
        <authorList>
            <person name="Davison A.J."/>
            <person name="Holton M."/>
            <person name="Dolan A."/>
            <person name="Dargan D.J."/>
            <person name="Gatherer D."/>
            <person name="Hayward G.S."/>
        </authorList>
    </citation>
    <scope>NUCLEOTIDE SEQUENCE [LARGE SCALE GENOMIC DNA]</scope>
    <source>
        <strain evidence="13">S34E</strain>
    </source>
</reference>
<evidence type="ECO:0000313" key="13">
    <source>
        <dbReference type="EMBL" id="AEV80739.1"/>
    </source>
</evidence>
<dbReference type="Pfam" id="PF00001">
    <property type="entry name" value="7tm_1"/>
    <property type="match status" value="1"/>
</dbReference>
<feature type="transmembrane region" description="Helical" evidence="11">
    <location>
        <begin position="113"/>
        <end position="131"/>
    </location>
</feature>
<evidence type="ECO:0000313" key="14">
    <source>
        <dbReference type="Proteomes" id="UP000113968"/>
    </source>
</evidence>
<feature type="transmembrane region" description="Helical" evidence="11">
    <location>
        <begin position="40"/>
        <end position="62"/>
    </location>
</feature>
<keyword evidence="13" id="KW-0946">Virion</keyword>
<evidence type="ECO:0000256" key="8">
    <source>
        <dbReference type="ARBA" id="ARBA00023224"/>
    </source>
</evidence>
<name>G8XUA8_9BETA</name>
<dbReference type="GO" id="GO:0060326">
    <property type="term" value="P:cell chemotaxis"/>
    <property type="evidence" value="ECO:0007669"/>
    <property type="project" value="TreeGrafter"/>
</dbReference>
<evidence type="ECO:0000256" key="11">
    <source>
        <dbReference type="SAM" id="Phobius"/>
    </source>
</evidence>
<keyword evidence="8 9" id="KW-0807">Transducer</keyword>
<dbReference type="PROSITE" id="PS00237">
    <property type="entry name" value="G_PROTEIN_RECEP_F1_1"/>
    <property type="match status" value="1"/>
</dbReference>
<evidence type="ECO:0000256" key="5">
    <source>
        <dbReference type="ARBA" id="ARBA00023040"/>
    </source>
</evidence>
<evidence type="ECO:0000256" key="7">
    <source>
        <dbReference type="ARBA" id="ARBA00023170"/>
    </source>
</evidence>
<dbReference type="Proteomes" id="UP000113968">
    <property type="component" value="Segment"/>
</dbReference>
<dbReference type="GO" id="GO:0019957">
    <property type="term" value="F:C-C chemokine binding"/>
    <property type="evidence" value="ECO:0007669"/>
    <property type="project" value="TreeGrafter"/>
</dbReference>
<feature type="transmembrane region" description="Helical" evidence="11">
    <location>
        <begin position="74"/>
        <end position="93"/>
    </location>
</feature>
<feature type="transmembrane region" description="Helical" evidence="11">
    <location>
        <begin position="248"/>
        <end position="274"/>
    </location>
</feature>
<evidence type="ECO:0000256" key="4">
    <source>
        <dbReference type="ARBA" id="ARBA00022989"/>
    </source>
</evidence>
<evidence type="ECO:0000256" key="3">
    <source>
        <dbReference type="ARBA" id="ARBA00022692"/>
    </source>
</evidence>
<evidence type="ECO:0000256" key="2">
    <source>
        <dbReference type="ARBA" id="ARBA00022511"/>
    </source>
</evidence>
<evidence type="ECO:0000259" key="12">
    <source>
        <dbReference type="PROSITE" id="PS50262"/>
    </source>
</evidence>
<proteinExistence type="inferred from homology"/>